<evidence type="ECO:0000313" key="6">
    <source>
        <dbReference type="Proteomes" id="UP000199134"/>
    </source>
</evidence>
<protein>
    <submittedName>
        <fullName evidence="4">Uncharacterized protein</fullName>
    </submittedName>
</protein>
<feature type="transmembrane region" description="Helical" evidence="2">
    <location>
        <begin position="55"/>
        <end position="72"/>
    </location>
</feature>
<dbReference type="RefSeq" id="WP_091817640.1">
    <property type="nucleotide sequence ID" value="NZ_FNCQ01000009.1"/>
</dbReference>
<feature type="region of interest" description="Disordered" evidence="1">
    <location>
        <begin position="92"/>
        <end position="141"/>
    </location>
</feature>
<dbReference type="EMBL" id="FNIW01000009">
    <property type="protein sequence ID" value="SDO07781.1"/>
    <property type="molecule type" value="Genomic_DNA"/>
</dbReference>
<keyword evidence="2" id="KW-1133">Transmembrane helix</keyword>
<accession>A0A1G7WYM0</accession>
<name>A0A1H0GM85_9BACT</name>
<evidence type="ECO:0000313" key="5">
    <source>
        <dbReference type="Proteomes" id="UP000198779"/>
    </source>
</evidence>
<evidence type="ECO:0000256" key="2">
    <source>
        <dbReference type="SAM" id="Phobius"/>
    </source>
</evidence>
<accession>A0A1H0GM85</accession>
<evidence type="ECO:0000313" key="4">
    <source>
        <dbReference type="EMBL" id="SDO07781.1"/>
    </source>
</evidence>
<keyword evidence="2" id="KW-0472">Membrane</keyword>
<keyword evidence="5" id="KW-1185">Reference proteome</keyword>
<gene>
    <name evidence="4" type="ORF">SAMN04487900_10964</name>
    <name evidence="3" type="ORF">SAMN04487901_10949</name>
</gene>
<dbReference type="AlphaFoldDB" id="A0A1H0GM85"/>
<reference evidence="4 5" key="1">
    <citation type="submission" date="2016-10" db="EMBL/GenBank/DDBJ databases">
        <authorList>
            <person name="Varghese N."/>
            <person name="Submissions S."/>
        </authorList>
    </citation>
    <scope>NUCLEOTIDE SEQUENCE</scope>
    <source>
        <strain evidence="4">BP1-145</strain>
        <strain evidence="5">BP1-148</strain>
    </source>
</reference>
<dbReference type="STRING" id="645274.SAMN04487901_10949"/>
<organism evidence="4 6">
    <name type="scientific">Prevotella communis</name>
    <dbReference type="NCBI Taxonomy" id="2913614"/>
    <lineage>
        <taxon>Bacteria</taxon>
        <taxon>Pseudomonadati</taxon>
        <taxon>Bacteroidota</taxon>
        <taxon>Bacteroidia</taxon>
        <taxon>Bacteroidales</taxon>
        <taxon>Prevotellaceae</taxon>
        <taxon>Prevotella</taxon>
    </lineage>
</organism>
<dbReference type="OrthoDB" id="1066219at2"/>
<reference evidence="3 6" key="2">
    <citation type="submission" date="2016-10" db="EMBL/GenBank/DDBJ databases">
        <authorList>
            <person name="de Groot N.N."/>
        </authorList>
    </citation>
    <scope>NUCLEOTIDE SEQUENCE [LARGE SCALE GENOMIC DNA]</scope>
    <source>
        <strain evidence="6">BP1-145</strain>
        <strain evidence="3">BP1-148</strain>
    </source>
</reference>
<evidence type="ECO:0000256" key="1">
    <source>
        <dbReference type="SAM" id="MobiDB-lite"/>
    </source>
</evidence>
<evidence type="ECO:0000313" key="3">
    <source>
        <dbReference type="EMBL" id="SDG77029.1"/>
    </source>
</evidence>
<sequence length="229" mass="25895">MNEDKLKTLLEQDKNLRDAIRMEEAEGPQMPADLNARLMQKAQRLSVKEKSKKKWWPWIAAACVAGFMMVYLTPPKDTTMGTDTNQEVAVKVEPKQAKPQPDVQQEIILPEAPVKERPKQIAQSTPAKPKKQQTPVVEEPQIAQETVPAETVSIETLKAETLKAETPAIAQAATTTLTERDVPITRPENLKYTPEEMALMKKQANEAYLKWVELELEIAKYHLEQTAQK</sequence>
<dbReference type="Proteomes" id="UP000199134">
    <property type="component" value="Unassembled WGS sequence"/>
</dbReference>
<dbReference type="EMBL" id="FNCQ01000009">
    <property type="protein sequence ID" value="SDG77029.1"/>
    <property type="molecule type" value="Genomic_DNA"/>
</dbReference>
<keyword evidence="2" id="KW-0812">Transmembrane</keyword>
<proteinExistence type="predicted"/>
<dbReference type="Proteomes" id="UP000198779">
    <property type="component" value="Unassembled WGS sequence"/>
</dbReference>